<evidence type="ECO:0000313" key="1">
    <source>
        <dbReference type="EMBL" id="MBS7528538.1"/>
    </source>
</evidence>
<comment type="caution">
    <text evidence="1">The sequence shown here is derived from an EMBL/GenBank/DDBJ whole genome shotgun (WGS) entry which is preliminary data.</text>
</comment>
<gene>
    <name evidence="1" type="ORF">KHM83_17780</name>
</gene>
<dbReference type="Proteomes" id="UP000746471">
    <property type="component" value="Unassembled WGS sequence"/>
</dbReference>
<sequence>MNGFVTVTFEAFAECIDLASGEPDAFKALVLKRMGDCNGVTVTDHDNPCFSIQFKEPKRLQTFEHLDDYVQELDHWF</sequence>
<accession>A0ABS5PTP4</accession>
<proteinExistence type="predicted"/>
<name>A0ABS5PTP4_9FIRM</name>
<dbReference type="EMBL" id="JAHBCL010000044">
    <property type="protein sequence ID" value="MBS7528538.1"/>
    <property type="molecule type" value="Genomic_DNA"/>
</dbReference>
<organism evidence="1 2">
    <name type="scientific">Fusibacter paucivorans</name>
    <dbReference type="NCBI Taxonomy" id="76009"/>
    <lineage>
        <taxon>Bacteria</taxon>
        <taxon>Bacillati</taxon>
        <taxon>Bacillota</taxon>
        <taxon>Clostridia</taxon>
        <taxon>Eubacteriales</taxon>
        <taxon>Eubacteriales Family XII. Incertae Sedis</taxon>
        <taxon>Fusibacter</taxon>
    </lineage>
</organism>
<protein>
    <submittedName>
        <fullName evidence="1">Uncharacterized protein</fullName>
    </submittedName>
</protein>
<keyword evidence="2" id="KW-1185">Reference proteome</keyword>
<evidence type="ECO:0000313" key="2">
    <source>
        <dbReference type="Proteomes" id="UP000746471"/>
    </source>
</evidence>
<dbReference type="RefSeq" id="WP_213238396.1">
    <property type="nucleotide sequence ID" value="NZ_JAHBCL010000044.1"/>
</dbReference>
<reference evidence="1 2" key="1">
    <citation type="submission" date="2021-05" db="EMBL/GenBank/DDBJ databases">
        <title>Fusibacter ferrireducens sp. nov., an anaerobic, sulfur- and Fe-reducing bacterium isolated from the mangrove sediment.</title>
        <authorList>
            <person name="Qiu D."/>
        </authorList>
    </citation>
    <scope>NUCLEOTIDE SEQUENCE [LARGE SCALE GENOMIC DNA]</scope>
    <source>
        <strain evidence="1 2">DSM 12116</strain>
    </source>
</reference>